<dbReference type="GO" id="GO:0005737">
    <property type="term" value="C:cytoplasm"/>
    <property type="evidence" value="ECO:0007669"/>
    <property type="project" value="UniProtKB-SubCell"/>
</dbReference>
<comment type="subcellular location">
    <subcellularLocation>
        <location evidence="2">Cytoplasm</location>
    </subcellularLocation>
    <subcellularLocation>
        <location evidence="1 8">Nucleus</location>
    </subcellularLocation>
</comment>
<dbReference type="GO" id="GO:0005634">
    <property type="term" value="C:nucleus"/>
    <property type="evidence" value="ECO:0007669"/>
    <property type="project" value="UniProtKB-SubCell"/>
</dbReference>
<protein>
    <recommendedName>
        <fullName evidence="10">Fork-head domain-containing protein</fullName>
    </recommendedName>
</protein>
<evidence type="ECO:0000313" key="12">
    <source>
        <dbReference type="Proteomes" id="UP000291020"/>
    </source>
</evidence>
<reference evidence="12" key="1">
    <citation type="journal article" date="2017" name="PLoS ONE">
        <title>The Agassiz's desert tortoise genome provides a resource for the conservation of a threatened species.</title>
        <authorList>
            <person name="Tollis M."/>
            <person name="DeNardo D.F."/>
            <person name="Cornelius J.A."/>
            <person name="Dolby G.A."/>
            <person name="Edwards T."/>
            <person name="Henen B.T."/>
            <person name="Karl A.E."/>
            <person name="Murphy R.W."/>
            <person name="Kusumi K."/>
        </authorList>
    </citation>
    <scope>NUCLEOTIDE SEQUENCE [LARGE SCALE GENOMIC DNA]</scope>
</reference>
<dbReference type="PANTHER" id="PTHR45767">
    <property type="entry name" value="FORKHEAD BOX PROTEIN O"/>
    <property type="match status" value="1"/>
</dbReference>
<feature type="region of interest" description="Disordered" evidence="9">
    <location>
        <begin position="184"/>
        <end position="270"/>
    </location>
</feature>
<dbReference type="CDD" id="cd20062">
    <property type="entry name" value="FH_FOXO4"/>
    <property type="match status" value="1"/>
</dbReference>
<organism evidence="11 12">
    <name type="scientific">Gopherus agassizii</name>
    <name type="common">Agassiz's desert tortoise</name>
    <dbReference type="NCBI Taxonomy" id="38772"/>
    <lineage>
        <taxon>Eukaryota</taxon>
        <taxon>Metazoa</taxon>
        <taxon>Chordata</taxon>
        <taxon>Craniata</taxon>
        <taxon>Vertebrata</taxon>
        <taxon>Euteleostomi</taxon>
        <taxon>Archelosauria</taxon>
        <taxon>Testudinata</taxon>
        <taxon>Testudines</taxon>
        <taxon>Cryptodira</taxon>
        <taxon>Durocryptodira</taxon>
        <taxon>Testudinoidea</taxon>
        <taxon>Testudinidae</taxon>
        <taxon>Gopherus</taxon>
    </lineage>
</organism>
<evidence type="ECO:0000256" key="8">
    <source>
        <dbReference type="PROSITE-ProRule" id="PRU00089"/>
    </source>
</evidence>
<keyword evidence="3" id="KW-0963">Cytoplasm</keyword>
<dbReference type="PRINTS" id="PR00053">
    <property type="entry name" value="FORKHEAD"/>
</dbReference>
<sequence>MRGVPGNGVLGPDSPSGRSVPGRLQDYTDQHASRTQAQLPPQAVVNRAVRLRWLGAATKGRRGGARGPAARGERRGWGMAEAAGAGMRAPGARGPGAAARKGGSRRNAWGNQSYAELISQAIESAPEKRLTLAQIYEWMVRFVPYFKDKGDSNSSAGWKNSIRHNLSLHSKFIKVHNEATGKSSWWMLNPEGGKSGKAPRRRAASMDNSSKLAKVRGKASKKKASLQAAPEATADSPGSQFPKWPGSPLSRNNEDSDVWTSFRPRTSSNASTISARLSPIMPEQDDLPDEKLLPSLVYSSASSNVPPTVTEELELIDGLNLMSPSSSVLPTQQSASGGSVQRDSSFSLRTQNSAGQASTFGTSLFNPVDISLQSSVNCFSGPQTLEALLTSSSPPPSDVMMTQVDPILPQTGSRLNSQTFLLLGGQVTQNKTSPVNPRGKPLEQQSESVGASALPSMLSVVASPQNTASMPTLKAQVPVPAAQAVHLGTQPLLSSLSSAPFGVNQDRLPTDLDVDMYMENLECDVDYIINSDLMDGEGLDFNFEPILSAPSYPNTSQASKHTWVPS</sequence>
<dbReference type="FunFam" id="1.10.10.10:FF:000032">
    <property type="entry name" value="Forkhead box protein O4"/>
    <property type="match status" value="1"/>
</dbReference>
<evidence type="ECO:0000313" key="11">
    <source>
        <dbReference type="Ensembl" id="ENSGAGP00000026410.1"/>
    </source>
</evidence>
<feature type="region of interest" description="Disordered" evidence="9">
    <location>
        <begin position="1"/>
        <end position="39"/>
    </location>
</feature>
<feature type="domain" description="Fork-head" evidence="10">
    <location>
        <begin position="109"/>
        <end position="203"/>
    </location>
</feature>
<keyword evidence="7 8" id="KW-0539">Nucleus</keyword>
<keyword evidence="6" id="KW-0804">Transcription</keyword>
<dbReference type="GO" id="GO:0000978">
    <property type="term" value="F:RNA polymerase II cis-regulatory region sequence-specific DNA binding"/>
    <property type="evidence" value="ECO:0007669"/>
    <property type="project" value="TreeGrafter"/>
</dbReference>
<keyword evidence="5 8" id="KW-0238">DNA-binding</keyword>
<dbReference type="PROSITE" id="PS50039">
    <property type="entry name" value="FORK_HEAD_3"/>
    <property type="match status" value="1"/>
</dbReference>
<dbReference type="Proteomes" id="UP000291020">
    <property type="component" value="Unassembled WGS sequence"/>
</dbReference>
<keyword evidence="12" id="KW-1185">Reference proteome</keyword>
<evidence type="ECO:0000256" key="3">
    <source>
        <dbReference type="ARBA" id="ARBA00022490"/>
    </source>
</evidence>
<feature type="compositionally biased region" description="Basic residues" evidence="9">
    <location>
        <begin position="213"/>
        <end position="224"/>
    </location>
</feature>
<proteinExistence type="predicted"/>
<evidence type="ECO:0000256" key="4">
    <source>
        <dbReference type="ARBA" id="ARBA00023015"/>
    </source>
</evidence>
<dbReference type="InterPro" id="IPR001766">
    <property type="entry name" value="Fork_head_dom"/>
</dbReference>
<dbReference type="GO" id="GO:0000981">
    <property type="term" value="F:DNA-binding transcription factor activity, RNA polymerase II-specific"/>
    <property type="evidence" value="ECO:0007669"/>
    <property type="project" value="TreeGrafter"/>
</dbReference>
<dbReference type="InterPro" id="IPR036388">
    <property type="entry name" value="WH-like_DNA-bd_sf"/>
</dbReference>
<reference evidence="11" key="2">
    <citation type="submission" date="2025-08" db="UniProtKB">
        <authorList>
            <consortium name="Ensembl"/>
        </authorList>
    </citation>
    <scope>IDENTIFICATION</scope>
</reference>
<feature type="DNA-binding region" description="Fork-head" evidence="8">
    <location>
        <begin position="109"/>
        <end position="203"/>
    </location>
</feature>
<feature type="region of interest" description="Disordered" evidence="9">
    <location>
        <begin position="327"/>
        <end position="351"/>
    </location>
</feature>
<name>A0A452IER4_9SAUR</name>
<dbReference type="SMART" id="SM00339">
    <property type="entry name" value="FH"/>
    <property type="match status" value="1"/>
</dbReference>
<evidence type="ECO:0000256" key="2">
    <source>
        <dbReference type="ARBA" id="ARBA00004496"/>
    </source>
</evidence>
<dbReference type="InterPro" id="IPR032067">
    <property type="entry name" value="FOXO-TAD"/>
</dbReference>
<evidence type="ECO:0000256" key="1">
    <source>
        <dbReference type="ARBA" id="ARBA00004123"/>
    </source>
</evidence>
<dbReference type="AlphaFoldDB" id="A0A452IER4"/>
<dbReference type="InterPro" id="IPR036390">
    <property type="entry name" value="WH_DNA-bd_sf"/>
</dbReference>
<dbReference type="InterPro" id="IPR047409">
    <property type="entry name" value="FH_FOXO4"/>
</dbReference>
<dbReference type="InterPro" id="IPR030456">
    <property type="entry name" value="TF_fork_head_CS_2"/>
</dbReference>
<dbReference type="InterPro" id="IPR032068">
    <property type="entry name" value="FOXO_KIX-bd"/>
</dbReference>
<dbReference type="STRING" id="38772.ENSGAGP00000026410"/>
<accession>A0A452IER4</accession>
<dbReference type="SUPFAM" id="SSF46785">
    <property type="entry name" value="Winged helix' DNA-binding domain"/>
    <property type="match status" value="1"/>
</dbReference>
<dbReference type="Pfam" id="PF16676">
    <property type="entry name" value="FOXO-TAD"/>
    <property type="match status" value="1"/>
</dbReference>
<dbReference type="PROSITE" id="PS00658">
    <property type="entry name" value="FORK_HEAD_2"/>
    <property type="match status" value="1"/>
</dbReference>
<dbReference type="Pfam" id="PF16675">
    <property type="entry name" value="FOXO_KIX_bdg"/>
    <property type="match status" value="1"/>
</dbReference>
<dbReference type="Ensembl" id="ENSGAGT00000030022.1">
    <property type="protein sequence ID" value="ENSGAGP00000026410.1"/>
    <property type="gene ID" value="ENSGAGG00000019250.1"/>
</dbReference>
<evidence type="ECO:0000256" key="7">
    <source>
        <dbReference type="ARBA" id="ARBA00023242"/>
    </source>
</evidence>
<reference evidence="11" key="3">
    <citation type="submission" date="2025-09" db="UniProtKB">
        <authorList>
            <consortium name="Ensembl"/>
        </authorList>
    </citation>
    <scope>IDENTIFICATION</scope>
</reference>
<dbReference type="Pfam" id="PF00250">
    <property type="entry name" value="Forkhead"/>
    <property type="match status" value="1"/>
</dbReference>
<evidence type="ECO:0000256" key="5">
    <source>
        <dbReference type="ARBA" id="ARBA00023125"/>
    </source>
</evidence>
<keyword evidence="4" id="KW-0805">Transcription regulation</keyword>
<dbReference type="Gene3D" id="1.10.10.10">
    <property type="entry name" value="Winged helix-like DNA-binding domain superfamily/Winged helix DNA-binding domain"/>
    <property type="match status" value="1"/>
</dbReference>
<feature type="region of interest" description="Disordered" evidence="9">
    <location>
        <begin position="84"/>
        <end position="105"/>
    </location>
</feature>
<evidence type="ECO:0000256" key="9">
    <source>
        <dbReference type="SAM" id="MobiDB-lite"/>
    </source>
</evidence>
<evidence type="ECO:0000259" key="10">
    <source>
        <dbReference type="PROSITE" id="PS50039"/>
    </source>
</evidence>
<evidence type="ECO:0000256" key="6">
    <source>
        <dbReference type="ARBA" id="ARBA00023163"/>
    </source>
</evidence>
<dbReference type="PANTHER" id="PTHR45767:SF3">
    <property type="entry name" value="FORKHEAD BOX PROTEIN O4"/>
    <property type="match status" value="1"/>
</dbReference>